<comment type="caution">
    <text evidence="8">The sequence shown here is derived from an EMBL/GenBank/DDBJ whole genome shotgun (WGS) entry which is preliminary data.</text>
</comment>
<dbReference type="PANTHER" id="PTHR47025:SF10">
    <property type="entry name" value="DNA-BINDING PROTEIN"/>
    <property type="match status" value="1"/>
</dbReference>
<comment type="cofactor">
    <cofactor evidence="1">
        <name>a divalent metal cation</name>
        <dbReference type="ChEBI" id="CHEBI:60240"/>
    </cofactor>
</comment>
<evidence type="ECO:0000256" key="2">
    <source>
        <dbReference type="ARBA" id="ARBA00004123"/>
    </source>
</evidence>
<keyword evidence="4" id="KW-0539">Nucleus</keyword>
<gene>
    <name evidence="8" type="ORF">PVK06_014460</name>
</gene>
<feature type="compositionally biased region" description="Basic residues" evidence="5">
    <location>
        <begin position="1"/>
        <end position="14"/>
    </location>
</feature>
<name>A0ABR0PUH3_GOSAR</name>
<accession>A0ABR0PUH3</accession>
<feature type="region of interest" description="Disordered" evidence="5">
    <location>
        <begin position="609"/>
        <end position="629"/>
    </location>
</feature>
<organism evidence="8 9">
    <name type="scientific">Gossypium arboreum</name>
    <name type="common">Tree cotton</name>
    <name type="synonym">Gossypium nanking</name>
    <dbReference type="NCBI Taxonomy" id="29729"/>
    <lineage>
        <taxon>Eukaryota</taxon>
        <taxon>Viridiplantae</taxon>
        <taxon>Streptophyta</taxon>
        <taxon>Embryophyta</taxon>
        <taxon>Tracheophyta</taxon>
        <taxon>Spermatophyta</taxon>
        <taxon>Magnoliopsida</taxon>
        <taxon>eudicotyledons</taxon>
        <taxon>Gunneridae</taxon>
        <taxon>Pentapetalae</taxon>
        <taxon>rosids</taxon>
        <taxon>malvids</taxon>
        <taxon>Malvales</taxon>
        <taxon>Malvaceae</taxon>
        <taxon>Malvoideae</taxon>
        <taxon>Gossypium</taxon>
    </lineage>
</organism>
<keyword evidence="9" id="KW-1185">Reference proteome</keyword>
<evidence type="ECO:0000313" key="8">
    <source>
        <dbReference type="EMBL" id="KAK5830665.1"/>
    </source>
</evidence>
<evidence type="ECO:0000259" key="7">
    <source>
        <dbReference type="Pfam" id="PF16135"/>
    </source>
</evidence>
<evidence type="ECO:0000259" key="6">
    <source>
        <dbReference type="Pfam" id="PF13359"/>
    </source>
</evidence>
<evidence type="ECO:0000256" key="4">
    <source>
        <dbReference type="ARBA" id="ARBA00023242"/>
    </source>
</evidence>
<evidence type="ECO:0000256" key="1">
    <source>
        <dbReference type="ARBA" id="ARBA00001968"/>
    </source>
</evidence>
<feature type="region of interest" description="Disordered" evidence="5">
    <location>
        <begin position="1"/>
        <end position="28"/>
    </location>
</feature>
<reference evidence="8 9" key="1">
    <citation type="submission" date="2023-03" db="EMBL/GenBank/DDBJ databases">
        <title>WGS of Gossypium arboreum.</title>
        <authorList>
            <person name="Yu D."/>
        </authorList>
    </citation>
    <scope>NUCLEOTIDE SEQUENCE [LARGE SCALE GENOMIC DNA]</scope>
    <source>
        <tissue evidence="8">Leaf</tissue>
    </source>
</reference>
<feature type="compositionally biased region" description="Basic and acidic residues" evidence="5">
    <location>
        <begin position="609"/>
        <end position="622"/>
    </location>
</feature>
<proteinExistence type="predicted"/>
<evidence type="ECO:0008006" key="10">
    <source>
        <dbReference type="Google" id="ProtNLM"/>
    </source>
</evidence>
<feature type="domain" description="Tify" evidence="7">
    <location>
        <begin position="810"/>
        <end position="865"/>
    </location>
</feature>
<dbReference type="Pfam" id="PF16135">
    <property type="entry name" value="TDBD"/>
    <property type="match status" value="1"/>
</dbReference>
<dbReference type="Pfam" id="PF13359">
    <property type="entry name" value="DDE_Tnp_4"/>
    <property type="match status" value="1"/>
</dbReference>
<dbReference type="Proteomes" id="UP001358586">
    <property type="component" value="Chromosome 5"/>
</dbReference>
<feature type="region of interest" description="Disordered" evidence="5">
    <location>
        <begin position="420"/>
        <end position="441"/>
    </location>
</feature>
<sequence length="915" mass="103116">MGPVRGLKKRRKVEKKPVENASASSEMERSVDWWDALSKRMNGLQSPSKGLDKFKSVFKISRKTFSYICSLVMEDMMAKPGNFTFSNGKPLSFEDQVAVALRRLSSGESLVTIGDLFGLHRSTVSQLTWRFIEAMEERGLHHLHWPSTDAEMTEIKSKFEKIQGLPNCCGVIDTTHVTMCLPSSDPESKVWLDHEKNHSMVLQAIVDPEMRFRDIVTGWPGKIDDWLVFQSSNFYKLCDKGERLNGKKVEVSKGSEIREYIIGDLGYPLLPYLVIPYKGKELPEINTEFNKRHSATRLVARRALARLKEMWKIIRGVMWRPDKHKLPRIILVCCLLHNIVIDLEDDDVQDEMPLSHDHDSGYRQRICESFDIEVNKTTVKALLAAVVDFTIFKPLKTGHVSIIPLNPHLTTASSRFSFHKQAQGERKRRNPPFDVVNHKQSTARSIACKTRSFQNKSFWMAKGPPHVSDGDAAFDNPSRIEPKRSHGWFVDADSQLFPNKKQAVQAANNKSSSGISNSNVSPWENVSSFQSVPSHFIDRLFGSESERSVSFTERNISPIEADNMRRKSIEDHFGEDASFGLSISPSIEDPETCFNYGGIRKVKVNQVKDSDSGMHDPKELSFSRESNSEMSNIEAYNGENENSFISMGHSYDKQCDNVAVMSHTYNRDDMRIATPAYSKDNEIPISMANSYVKEDANILSFGGFHEEHEIIPVGRPLGSFDPSYCQSANPTLEDGSGKQLDASAAGSIPSATQTAKLRSESAARTKPEFKSSKKDAPNSFPSNVRSLISTGMLDGVPVKYVSLSREELCGVIKGSGYLCGCQSCNFSKVLNAYEFERHAGCKTKHPNNHIYFENGKTIYQIVQELRSTPESLLFDTIQTVFGAPINQKSFRIWKESFQAATRELQRIYGKEELNL</sequence>
<feature type="domain" description="DDE Tnp4" evidence="6">
    <location>
        <begin position="172"/>
        <end position="338"/>
    </location>
</feature>
<dbReference type="InterPro" id="IPR032308">
    <property type="entry name" value="TDBD"/>
</dbReference>
<dbReference type="EMBL" id="JARKNE010000005">
    <property type="protein sequence ID" value="KAK5830665.1"/>
    <property type="molecule type" value="Genomic_DNA"/>
</dbReference>
<comment type="subcellular location">
    <subcellularLocation>
        <location evidence="2">Nucleus</location>
    </subcellularLocation>
</comment>
<dbReference type="InterPro" id="IPR027806">
    <property type="entry name" value="HARBI1_dom"/>
</dbReference>
<feature type="compositionally biased region" description="Basic and acidic residues" evidence="5">
    <location>
        <begin position="757"/>
        <end position="776"/>
    </location>
</feature>
<feature type="region of interest" description="Disordered" evidence="5">
    <location>
        <begin position="731"/>
        <end position="780"/>
    </location>
</feature>
<evidence type="ECO:0000313" key="9">
    <source>
        <dbReference type="Proteomes" id="UP001358586"/>
    </source>
</evidence>
<keyword evidence="3" id="KW-0479">Metal-binding</keyword>
<dbReference type="PANTHER" id="PTHR47025">
    <property type="entry name" value="AUTOIMMUNE REGULATOR"/>
    <property type="match status" value="1"/>
</dbReference>
<evidence type="ECO:0000256" key="5">
    <source>
        <dbReference type="SAM" id="MobiDB-lite"/>
    </source>
</evidence>
<evidence type="ECO:0000256" key="3">
    <source>
        <dbReference type="ARBA" id="ARBA00022723"/>
    </source>
</evidence>
<protein>
    <recommendedName>
        <fullName evidence="10">Nuclease HARBI1</fullName>
    </recommendedName>
</protein>